<dbReference type="Proteomes" id="UP000663854">
    <property type="component" value="Unassembled WGS sequence"/>
</dbReference>
<evidence type="ECO:0000313" key="7">
    <source>
        <dbReference type="EMBL" id="CAF3551091.1"/>
    </source>
</evidence>
<evidence type="ECO:0000313" key="8">
    <source>
        <dbReference type="EMBL" id="CAF3658179.1"/>
    </source>
</evidence>
<name>A0A818UX70_9BILA</name>
<dbReference type="Proteomes" id="UP000663836">
    <property type="component" value="Unassembled WGS sequence"/>
</dbReference>
<keyword evidence="11" id="KW-1185">Reference proteome</keyword>
<dbReference type="EMBL" id="CAJNOU010000032">
    <property type="protein sequence ID" value="CAF0821318.1"/>
    <property type="molecule type" value="Genomic_DNA"/>
</dbReference>
<dbReference type="EMBL" id="CAJNOH010000001">
    <property type="protein sequence ID" value="CAF0719929.1"/>
    <property type="molecule type" value="Genomic_DNA"/>
</dbReference>
<accession>A0A818UX70</accession>
<dbReference type="EMBL" id="CAJNOL010000025">
    <property type="protein sequence ID" value="CAF0759502.1"/>
    <property type="molecule type" value="Genomic_DNA"/>
</dbReference>
<evidence type="ECO:0000313" key="3">
    <source>
        <dbReference type="EMBL" id="CAF0759502.1"/>
    </source>
</evidence>
<sequence length="138" mass="15906">MVLHGKDKALEQIPKSSIAFISRVTDVKRGISSVTMPPRDYYTLQFDHKDLRTLRGRVYDTMIDFEYSQLGEGIISATNDIYRGIRRSQVPIPTNGHLYVACLNDNTKQINYLIEINRFEADDIIKRLNITTNTNIKK</sequence>
<evidence type="ECO:0000313" key="10">
    <source>
        <dbReference type="Proteomes" id="UP000663823"/>
    </source>
</evidence>
<proteinExistence type="predicted"/>
<reference evidence="9" key="1">
    <citation type="submission" date="2021-02" db="EMBL/GenBank/DDBJ databases">
        <authorList>
            <person name="Nowell W R."/>
        </authorList>
    </citation>
    <scope>NUCLEOTIDE SEQUENCE</scope>
</reference>
<gene>
    <name evidence="8" type="ORF">FNK824_LOCUS6388</name>
    <name evidence="7" type="ORF">JBS370_LOCUS1352</name>
    <name evidence="3" type="ORF">JXQ802_LOCUS2123</name>
    <name evidence="4" type="ORF">JXQ802_LOCUS2188</name>
    <name evidence="9" type="ORF">OTI717_LOCUS12730</name>
    <name evidence="1" type="ORF">PYM288_LOCUS75</name>
    <name evidence="2" type="ORF">RFH988_LOCUS43</name>
    <name evidence="5" type="ORF">SEV965_LOCUS1631</name>
    <name evidence="6" type="ORF">ZHD862_LOCUS3658</name>
</gene>
<dbReference type="Proteomes" id="UP000663870">
    <property type="component" value="Unassembled WGS sequence"/>
</dbReference>
<dbReference type="EMBL" id="CAJNOT010000081">
    <property type="protein sequence ID" value="CAF0826410.1"/>
    <property type="molecule type" value="Genomic_DNA"/>
</dbReference>
<dbReference type="EMBL" id="CAJOBE010000552">
    <property type="protein sequence ID" value="CAF3658179.1"/>
    <property type="molecule type" value="Genomic_DNA"/>
</dbReference>
<dbReference type="EMBL" id="CAJOAX010001302">
    <property type="protein sequence ID" value="CAF3704047.1"/>
    <property type="molecule type" value="Genomic_DNA"/>
</dbReference>
<dbReference type="OrthoDB" id="9976711at2759"/>
<dbReference type="EMBL" id="CAJOBD010000045">
    <property type="protein sequence ID" value="CAF3551091.1"/>
    <property type="molecule type" value="Genomic_DNA"/>
</dbReference>
<dbReference type="Proteomes" id="UP000663889">
    <property type="component" value="Unassembled WGS sequence"/>
</dbReference>
<protein>
    <submittedName>
        <fullName evidence="9">Uncharacterized protein</fullName>
    </submittedName>
</protein>
<organism evidence="9 10">
    <name type="scientific">Rotaria sordida</name>
    <dbReference type="NCBI Taxonomy" id="392033"/>
    <lineage>
        <taxon>Eukaryota</taxon>
        <taxon>Metazoa</taxon>
        <taxon>Spiralia</taxon>
        <taxon>Gnathifera</taxon>
        <taxon>Rotifera</taxon>
        <taxon>Eurotatoria</taxon>
        <taxon>Bdelloidea</taxon>
        <taxon>Philodinida</taxon>
        <taxon>Philodinidae</taxon>
        <taxon>Rotaria</taxon>
    </lineage>
</organism>
<evidence type="ECO:0000313" key="11">
    <source>
        <dbReference type="Proteomes" id="UP000663870"/>
    </source>
</evidence>
<evidence type="ECO:0000313" key="9">
    <source>
        <dbReference type="EMBL" id="CAF3704047.1"/>
    </source>
</evidence>
<dbReference type="EMBL" id="CAJNOO010000001">
    <property type="protein sequence ID" value="CAF0730133.1"/>
    <property type="molecule type" value="Genomic_DNA"/>
</dbReference>
<dbReference type="Proteomes" id="UP000663874">
    <property type="component" value="Unassembled WGS sequence"/>
</dbReference>
<comment type="caution">
    <text evidence="9">The sequence shown here is derived from an EMBL/GenBank/DDBJ whole genome shotgun (WGS) entry which is preliminary data.</text>
</comment>
<dbReference type="Proteomes" id="UP000663864">
    <property type="component" value="Unassembled WGS sequence"/>
</dbReference>
<evidence type="ECO:0000313" key="1">
    <source>
        <dbReference type="EMBL" id="CAF0719929.1"/>
    </source>
</evidence>
<evidence type="ECO:0000313" key="2">
    <source>
        <dbReference type="EMBL" id="CAF0730133.1"/>
    </source>
</evidence>
<dbReference type="AlphaFoldDB" id="A0A818UX70"/>
<evidence type="ECO:0000313" key="6">
    <source>
        <dbReference type="EMBL" id="CAF0826410.1"/>
    </source>
</evidence>
<dbReference type="Proteomes" id="UP000663823">
    <property type="component" value="Unassembled WGS sequence"/>
</dbReference>
<evidence type="ECO:0000313" key="4">
    <source>
        <dbReference type="EMBL" id="CAF0760861.1"/>
    </source>
</evidence>
<dbReference type="Proteomes" id="UP000663882">
    <property type="component" value="Unassembled WGS sequence"/>
</dbReference>
<dbReference type="EMBL" id="CAJNOL010000026">
    <property type="protein sequence ID" value="CAF0760861.1"/>
    <property type="molecule type" value="Genomic_DNA"/>
</dbReference>
<evidence type="ECO:0000313" key="5">
    <source>
        <dbReference type="EMBL" id="CAF0821318.1"/>
    </source>
</evidence>